<gene>
    <name evidence="1" type="ORF">H6G68_10700</name>
</gene>
<evidence type="ECO:0008006" key="3">
    <source>
        <dbReference type="Google" id="ProtNLM"/>
    </source>
</evidence>
<dbReference type="RefSeq" id="WP_190906637.1">
    <property type="nucleotide sequence ID" value="NZ_JACJTQ010000013.1"/>
</dbReference>
<proteinExistence type="predicted"/>
<reference evidence="1 2" key="1">
    <citation type="journal article" date="2020" name="ISME J.">
        <title>Comparative genomics reveals insights into cyanobacterial evolution and habitat adaptation.</title>
        <authorList>
            <person name="Chen M.Y."/>
            <person name="Teng W.K."/>
            <person name="Zhao L."/>
            <person name="Hu C.X."/>
            <person name="Zhou Y.K."/>
            <person name="Han B.P."/>
            <person name="Song L.R."/>
            <person name="Shu W.S."/>
        </authorList>
    </citation>
    <scope>NUCLEOTIDE SEQUENCE [LARGE SCALE GENOMIC DNA]</scope>
    <source>
        <strain evidence="1 2">FACHB-362</strain>
    </source>
</reference>
<accession>A0ABR8J3N8</accession>
<evidence type="ECO:0000313" key="1">
    <source>
        <dbReference type="EMBL" id="MBD2692220.1"/>
    </source>
</evidence>
<organism evidence="1 2">
    <name type="scientific">Anabaena catenula FACHB-362</name>
    <dbReference type="NCBI Taxonomy" id="2692877"/>
    <lineage>
        <taxon>Bacteria</taxon>
        <taxon>Bacillati</taxon>
        <taxon>Cyanobacteriota</taxon>
        <taxon>Cyanophyceae</taxon>
        <taxon>Nostocales</taxon>
        <taxon>Nostocaceae</taxon>
        <taxon>Anabaena</taxon>
    </lineage>
</organism>
<dbReference type="Proteomes" id="UP000660381">
    <property type="component" value="Unassembled WGS sequence"/>
</dbReference>
<protein>
    <recommendedName>
        <fullName evidence="3">Apea-like HEPN domain-containing protein</fullName>
    </recommendedName>
</protein>
<name>A0ABR8J3N8_9NOST</name>
<sequence length="347" mass="40623">MSRNITESIKRVVRKIKALINTEGNYSIYGDDTSEDWLTHLKIDNKIRLFPDFYSAWLTCQNSHYLVLVNRGFSSQFPSFLQEETLNSGAWVVIIDELDLSIKKDADISILEEILDNEWKTEKTRNGEEFKSVNIEEEINGYTLKDFFPRIALYKIIDRFTQKEELNQITGIALTESNSYCLLPYSTEVLQEFKNTFENGNKYIPFENILASYVASDFKFAYLDLYRCIEALQPLYFLKAFYDQLALTGKSLQNFYSDFYETTKLEPKLEDSLNKLLGSISINYQYAKKHNINSGSYLYKLRNQIVHLRPNQKNDLLPKSIDDWNLLIFDMLTIVQELYKANQDLLT</sequence>
<dbReference type="EMBL" id="JACJTQ010000013">
    <property type="protein sequence ID" value="MBD2692220.1"/>
    <property type="molecule type" value="Genomic_DNA"/>
</dbReference>
<evidence type="ECO:0000313" key="2">
    <source>
        <dbReference type="Proteomes" id="UP000660381"/>
    </source>
</evidence>
<comment type="caution">
    <text evidence="1">The sequence shown here is derived from an EMBL/GenBank/DDBJ whole genome shotgun (WGS) entry which is preliminary data.</text>
</comment>
<keyword evidence="2" id="KW-1185">Reference proteome</keyword>